<sequence>MESLTSRSLADAGKVPVHNVPSKLVDIKNLPVLLGGVVFLLVVKFVATAFYNLYFHPLSKYPGPKYAVMSGLPYIYWSTSGNLVAWIRTQHEKYGEVVRLGPDRLSYISPQAWKDIYGHRTGGKLENPKDTRFYQLDLNGETHIINTEGAGEHGRLRKIFSNAFSDRALKLQEPLIKKYVDKLIASMHSSVAQDAAAELDVVKLYNCTTFDIMGDLTFGEPLGMLEASEYTPWVAAVFGQIKTGDLSRIRLEYPWIGSLLRAVLPASLREMERLHFQHSVERVDRRLAKGVDGDKADIWKLVLEKDKGQLRLGQMHANSSLFMIAGTETTATLLSGLTFHLLRNPAKLQRAVAEVRALAEDELSLERLPQLPYLAACFEEALRCYPPVPIGVPREVAAGGNVICGEWVPGKTRVSVPQWASYRSTLNFKDPNDFVPERWLPGTGYDSDRRDVLQPFSFGPRNCLGKNLAYHEMRIIMAKVLWHFDLELCPQSANWAEQKTYSLWEKPGLWVKAKPVH</sequence>
<name>A0ACB5SD82_9PEZI</name>
<evidence type="ECO:0000313" key="1">
    <source>
        <dbReference type="EMBL" id="GME35494.1"/>
    </source>
</evidence>
<dbReference type="EMBL" id="BSXG01000072">
    <property type="protein sequence ID" value="GME35494.1"/>
    <property type="molecule type" value="Genomic_DNA"/>
</dbReference>
<dbReference type="Proteomes" id="UP001165186">
    <property type="component" value="Unassembled WGS sequence"/>
</dbReference>
<keyword evidence="2" id="KW-1185">Reference proteome</keyword>
<proteinExistence type="predicted"/>
<evidence type="ECO:0000313" key="2">
    <source>
        <dbReference type="Proteomes" id="UP001165186"/>
    </source>
</evidence>
<organism evidence="1 2">
    <name type="scientific">Neofusicoccum parvum</name>
    <dbReference type="NCBI Taxonomy" id="310453"/>
    <lineage>
        <taxon>Eukaryota</taxon>
        <taxon>Fungi</taxon>
        <taxon>Dikarya</taxon>
        <taxon>Ascomycota</taxon>
        <taxon>Pezizomycotina</taxon>
        <taxon>Dothideomycetes</taxon>
        <taxon>Dothideomycetes incertae sedis</taxon>
        <taxon>Botryosphaeriales</taxon>
        <taxon>Botryosphaeriaceae</taxon>
        <taxon>Neofusicoccum</taxon>
    </lineage>
</organism>
<protein>
    <submittedName>
        <fullName evidence="1">Cytochrome P450</fullName>
    </submittedName>
</protein>
<reference evidence="1" key="1">
    <citation type="submission" date="2024-09" db="EMBL/GenBank/DDBJ databases">
        <title>Draft Genome Sequences of Neofusicoccum parvum.</title>
        <authorList>
            <person name="Ashida A."/>
            <person name="Camagna M."/>
            <person name="Tanaka A."/>
            <person name="Takemoto D."/>
        </authorList>
    </citation>
    <scope>NUCLEOTIDE SEQUENCE</scope>
    <source>
        <strain evidence="1">PPO83</strain>
    </source>
</reference>
<gene>
    <name evidence="1" type="primary">g253</name>
    <name evidence="1" type="ORF">NpPPO83_00000253</name>
</gene>
<accession>A0ACB5SD82</accession>
<comment type="caution">
    <text evidence="1">The sequence shown here is derived from an EMBL/GenBank/DDBJ whole genome shotgun (WGS) entry which is preliminary data.</text>
</comment>